<dbReference type="GO" id="GO:0007165">
    <property type="term" value="P:signal transduction"/>
    <property type="evidence" value="ECO:0007669"/>
    <property type="project" value="UniProtKB-KW"/>
</dbReference>
<dbReference type="Pfam" id="PF02949">
    <property type="entry name" value="7tm_6"/>
    <property type="match status" value="1"/>
</dbReference>
<accession>A0A8K0CX60</accession>
<evidence type="ECO:0000256" key="1">
    <source>
        <dbReference type="ARBA" id="ARBA00004651"/>
    </source>
</evidence>
<keyword evidence="3" id="KW-0716">Sensory transduction</keyword>
<evidence type="ECO:0000313" key="12">
    <source>
        <dbReference type="Proteomes" id="UP000801492"/>
    </source>
</evidence>
<keyword evidence="7 10" id="KW-0472">Membrane</keyword>
<evidence type="ECO:0000256" key="5">
    <source>
        <dbReference type="ARBA" id="ARBA00022725"/>
    </source>
</evidence>
<dbReference type="GO" id="GO:0005549">
    <property type="term" value="F:odorant binding"/>
    <property type="evidence" value="ECO:0007669"/>
    <property type="project" value="InterPro"/>
</dbReference>
<keyword evidence="2" id="KW-1003">Cell membrane</keyword>
<dbReference type="InterPro" id="IPR004117">
    <property type="entry name" value="7tm6_olfct_rcpt"/>
</dbReference>
<comment type="subcellular location">
    <subcellularLocation>
        <location evidence="1">Cell membrane</location>
        <topology evidence="1">Multi-pass membrane protein</topology>
    </subcellularLocation>
</comment>
<organism evidence="11 12">
    <name type="scientific">Ignelater luminosus</name>
    <name type="common">Cucubano</name>
    <name type="synonym">Pyrophorus luminosus</name>
    <dbReference type="NCBI Taxonomy" id="2038154"/>
    <lineage>
        <taxon>Eukaryota</taxon>
        <taxon>Metazoa</taxon>
        <taxon>Ecdysozoa</taxon>
        <taxon>Arthropoda</taxon>
        <taxon>Hexapoda</taxon>
        <taxon>Insecta</taxon>
        <taxon>Pterygota</taxon>
        <taxon>Neoptera</taxon>
        <taxon>Endopterygota</taxon>
        <taxon>Coleoptera</taxon>
        <taxon>Polyphaga</taxon>
        <taxon>Elateriformia</taxon>
        <taxon>Elateroidea</taxon>
        <taxon>Elateridae</taxon>
        <taxon>Agrypninae</taxon>
        <taxon>Pyrophorini</taxon>
        <taxon>Ignelater</taxon>
    </lineage>
</organism>
<evidence type="ECO:0000256" key="10">
    <source>
        <dbReference type="SAM" id="Phobius"/>
    </source>
</evidence>
<dbReference type="PANTHER" id="PTHR21137:SF35">
    <property type="entry name" value="ODORANT RECEPTOR 19A-RELATED"/>
    <property type="match status" value="1"/>
</dbReference>
<evidence type="ECO:0000256" key="3">
    <source>
        <dbReference type="ARBA" id="ARBA00022606"/>
    </source>
</evidence>
<evidence type="ECO:0000256" key="2">
    <source>
        <dbReference type="ARBA" id="ARBA00022475"/>
    </source>
</evidence>
<keyword evidence="12" id="KW-1185">Reference proteome</keyword>
<gene>
    <name evidence="11" type="ORF">ILUMI_13209</name>
</gene>
<dbReference type="AlphaFoldDB" id="A0A8K0CX60"/>
<evidence type="ECO:0000256" key="9">
    <source>
        <dbReference type="ARBA" id="ARBA00023224"/>
    </source>
</evidence>
<feature type="non-terminal residue" evidence="11">
    <location>
        <position position="1"/>
    </location>
</feature>
<evidence type="ECO:0000256" key="6">
    <source>
        <dbReference type="ARBA" id="ARBA00022989"/>
    </source>
</evidence>
<evidence type="ECO:0000256" key="8">
    <source>
        <dbReference type="ARBA" id="ARBA00023170"/>
    </source>
</evidence>
<keyword evidence="9" id="KW-0807">Transducer</keyword>
<evidence type="ECO:0000313" key="11">
    <source>
        <dbReference type="EMBL" id="KAF2892967.1"/>
    </source>
</evidence>
<keyword evidence="8" id="KW-0675">Receptor</keyword>
<dbReference type="GO" id="GO:0005886">
    <property type="term" value="C:plasma membrane"/>
    <property type="evidence" value="ECO:0007669"/>
    <property type="project" value="UniProtKB-SubCell"/>
</dbReference>
<keyword evidence="5" id="KW-0552">Olfaction</keyword>
<feature type="transmembrane region" description="Helical" evidence="10">
    <location>
        <begin position="12"/>
        <end position="32"/>
    </location>
</feature>
<proteinExistence type="predicted"/>
<reference evidence="11" key="1">
    <citation type="submission" date="2019-08" db="EMBL/GenBank/DDBJ databases">
        <title>The genome of the North American firefly Photinus pyralis.</title>
        <authorList>
            <consortium name="Photinus pyralis genome working group"/>
            <person name="Fallon T.R."/>
            <person name="Sander Lower S.E."/>
            <person name="Weng J.-K."/>
        </authorList>
    </citation>
    <scope>NUCLEOTIDE SEQUENCE</scope>
    <source>
        <strain evidence="11">TRF0915ILg1</strain>
        <tissue evidence="11">Whole body</tissue>
    </source>
</reference>
<dbReference type="OrthoDB" id="6614360at2759"/>
<keyword evidence="4 10" id="KW-0812">Transmembrane</keyword>
<keyword evidence="6 10" id="KW-1133">Transmembrane helix</keyword>
<comment type="caution">
    <text evidence="11">The sequence shown here is derived from an EMBL/GenBank/DDBJ whole genome shotgun (WGS) entry which is preliminary data.</text>
</comment>
<dbReference type="PANTHER" id="PTHR21137">
    <property type="entry name" value="ODORANT RECEPTOR"/>
    <property type="match status" value="1"/>
</dbReference>
<evidence type="ECO:0000256" key="7">
    <source>
        <dbReference type="ARBA" id="ARBA00023136"/>
    </source>
</evidence>
<feature type="transmembrane region" description="Helical" evidence="10">
    <location>
        <begin position="44"/>
        <end position="63"/>
    </location>
</feature>
<dbReference type="GO" id="GO:0004984">
    <property type="term" value="F:olfactory receptor activity"/>
    <property type="evidence" value="ECO:0007669"/>
    <property type="project" value="InterPro"/>
</dbReference>
<sequence length="141" mass="15946">FCRFIKKFRRAFSLILLVIYVTLGALICVELFTSTESHSYQAQVRHAVLFVVFTGRLCFYCLAANYITNEALTVSDAVYSSKWYLHEFSRLKATLLLMIQNSQNGITIKAGGLITINAETIVKVLRVAWSACSILRGLRQN</sequence>
<dbReference type="Proteomes" id="UP000801492">
    <property type="component" value="Unassembled WGS sequence"/>
</dbReference>
<protein>
    <submittedName>
        <fullName evidence="11">Uncharacterized protein</fullName>
    </submittedName>
</protein>
<name>A0A8K0CX60_IGNLU</name>
<dbReference type="EMBL" id="VTPC01008323">
    <property type="protein sequence ID" value="KAF2892967.1"/>
    <property type="molecule type" value="Genomic_DNA"/>
</dbReference>
<evidence type="ECO:0000256" key="4">
    <source>
        <dbReference type="ARBA" id="ARBA00022692"/>
    </source>
</evidence>